<dbReference type="NCBIfam" id="NF002537">
    <property type="entry name" value="PRK02090.1"/>
    <property type="match status" value="1"/>
</dbReference>
<comment type="caution">
    <text evidence="14">The sequence shown here is derived from an EMBL/GenBank/DDBJ whole genome shotgun (WGS) entry which is preliminary data.</text>
</comment>
<dbReference type="NCBIfam" id="TIGR02055">
    <property type="entry name" value="APS_reductase"/>
    <property type="match status" value="1"/>
</dbReference>
<comment type="function">
    <text evidence="6 12">Catalyzes the formation of sulfite from adenosine 5'-phosphosulfate (APS) using thioredoxin as an electron donor.</text>
</comment>
<evidence type="ECO:0000256" key="4">
    <source>
        <dbReference type="ARBA" id="ARBA00023004"/>
    </source>
</evidence>
<dbReference type="InterPro" id="IPR014729">
    <property type="entry name" value="Rossmann-like_a/b/a_fold"/>
</dbReference>
<feature type="active site" description="Nucleophile; cysteine thiosulfonate intermediate" evidence="12">
    <location>
        <position position="231"/>
    </location>
</feature>
<evidence type="ECO:0000256" key="9">
    <source>
        <dbReference type="ARBA" id="ARBA00029514"/>
    </source>
</evidence>
<dbReference type="InterPro" id="IPR002500">
    <property type="entry name" value="PAPS_reduct_dom"/>
</dbReference>
<dbReference type="InterPro" id="IPR004511">
    <property type="entry name" value="PAPS/APS_Rdtase"/>
</dbReference>
<dbReference type="GO" id="GO:0043866">
    <property type="term" value="F:adenylyl-sulfate reductase (thioredoxin) activity"/>
    <property type="evidence" value="ECO:0007669"/>
    <property type="project" value="UniProtKB-EC"/>
</dbReference>
<dbReference type="GO" id="GO:0005737">
    <property type="term" value="C:cytoplasm"/>
    <property type="evidence" value="ECO:0007669"/>
    <property type="project" value="UniProtKB-SubCell"/>
</dbReference>
<evidence type="ECO:0000256" key="7">
    <source>
        <dbReference type="ARBA" id="ARBA00024327"/>
    </source>
</evidence>
<gene>
    <name evidence="12" type="primary">cysH</name>
    <name evidence="14" type="ORF">GH741_14475</name>
</gene>
<keyword evidence="2 12" id="KW-0963">Cytoplasm</keyword>
<evidence type="ECO:0000256" key="6">
    <source>
        <dbReference type="ARBA" id="ARBA00024298"/>
    </source>
</evidence>
<comment type="catalytic activity">
    <reaction evidence="12">
        <text>[thioredoxin]-disulfide + sulfite + AMP + 2 H(+) = adenosine 5'-phosphosulfate + [thioredoxin]-dithiol</text>
        <dbReference type="Rhea" id="RHEA:21976"/>
        <dbReference type="Rhea" id="RHEA-COMP:10698"/>
        <dbReference type="Rhea" id="RHEA-COMP:10700"/>
        <dbReference type="ChEBI" id="CHEBI:15378"/>
        <dbReference type="ChEBI" id="CHEBI:17359"/>
        <dbReference type="ChEBI" id="CHEBI:29950"/>
        <dbReference type="ChEBI" id="CHEBI:50058"/>
        <dbReference type="ChEBI" id="CHEBI:58243"/>
        <dbReference type="ChEBI" id="CHEBI:456215"/>
        <dbReference type="EC" id="1.8.4.10"/>
    </reaction>
</comment>
<feature type="binding site" evidence="12">
    <location>
        <position position="205"/>
    </location>
    <ligand>
        <name>[4Fe-4S] cluster</name>
        <dbReference type="ChEBI" id="CHEBI:49883"/>
    </ligand>
</feature>
<evidence type="ECO:0000256" key="3">
    <source>
        <dbReference type="ARBA" id="ARBA00023002"/>
    </source>
</evidence>
<keyword evidence="15" id="KW-1185">Reference proteome</keyword>
<evidence type="ECO:0000313" key="14">
    <source>
        <dbReference type="EMBL" id="MRH43845.1"/>
    </source>
</evidence>
<proteinExistence type="inferred from homology"/>
<dbReference type="PIRSF" id="PIRSF000857">
    <property type="entry name" value="PAPS_reductase"/>
    <property type="match status" value="1"/>
</dbReference>
<evidence type="ECO:0000256" key="10">
    <source>
        <dbReference type="ARBA" id="ARBA00030894"/>
    </source>
</evidence>
<dbReference type="EC" id="1.8.4.10" evidence="8 12"/>
<dbReference type="InterPro" id="IPR011798">
    <property type="entry name" value="APS_reductase"/>
</dbReference>
<dbReference type="OrthoDB" id="9772604at2"/>
<dbReference type="CDD" id="cd23945">
    <property type="entry name" value="PAPS_reductase"/>
    <property type="match status" value="1"/>
</dbReference>
<keyword evidence="3 12" id="KW-0560">Oxidoreductase</keyword>
<dbReference type="Gene3D" id="3.40.50.620">
    <property type="entry name" value="HUPs"/>
    <property type="match status" value="1"/>
</dbReference>
<dbReference type="GO" id="GO:0051539">
    <property type="term" value="F:4 iron, 4 sulfur cluster binding"/>
    <property type="evidence" value="ECO:0007669"/>
    <property type="project" value="UniProtKB-UniRule"/>
</dbReference>
<dbReference type="GO" id="GO:0046872">
    <property type="term" value="F:metal ion binding"/>
    <property type="evidence" value="ECO:0007669"/>
    <property type="project" value="UniProtKB-KW"/>
</dbReference>
<evidence type="ECO:0000256" key="8">
    <source>
        <dbReference type="ARBA" id="ARBA00024386"/>
    </source>
</evidence>
<dbReference type="GO" id="GO:0019379">
    <property type="term" value="P:sulfate assimilation, phosphoadenylyl sulfate reduction by phosphoadenylyl-sulfate reductase (thioredoxin)"/>
    <property type="evidence" value="ECO:0007669"/>
    <property type="project" value="UniProtKB-UniRule"/>
</dbReference>
<dbReference type="Proteomes" id="UP000799092">
    <property type="component" value="Unassembled WGS sequence"/>
</dbReference>
<dbReference type="GO" id="GO:0019344">
    <property type="term" value="P:cysteine biosynthetic process"/>
    <property type="evidence" value="ECO:0007669"/>
    <property type="project" value="InterPro"/>
</dbReference>
<keyword evidence="12" id="KW-0479">Metal-binding</keyword>
<evidence type="ECO:0000256" key="12">
    <source>
        <dbReference type="HAMAP-Rule" id="MF_00063"/>
    </source>
</evidence>
<reference evidence="14" key="1">
    <citation type="submission" date="2019-11" db="EMBL/GenBank/DDBJ databases">
        <authorList>
            <person name="Li J."/>
        </authorList>
    </citation>
    <scope>NUCLEOTIDE SEQUENCE</scope>
    <source>
        <strain evidence="14">B6B</strain>
    </source>
</reference>
<sequence>MNEKLVYENWDDQVQQGLNKDLKDFMDVIKWAYRVYGDKILYSCSFGAEGIVLIDLISKVDPKATVVFLDTDLHFKETYSLIDEIKKKYPELKIKMIRPSLTLEQQADKYGHNLWERDPNLCCHTRKIKPLENELSHVDAWISGLRRDQSFSRRNTEYVNKDNTFKRVKICPLIHWTWDDVWSYIELNNLPYNALHDNNYPSIGCEKCTTQVLKAADTRSGRWATAEKTECGLHQPK</sequence>
<protein>
    <recommendedName>
        <fullName evidence="9 12">Adenosine 5'-phosphosulfate reductase</fullName>
        <shortName evidence="12">APS reductase</shortName>
        <ecNumber evidence="8 12">1.8.4.10</ecNumber>
    </recommendedName>
    <alternativeName>
        <fullName evidence="11 12">5'-adenylylsulfate reductase</fullName>
    </alternativeName>
    <alternativeName>
        <fullName evidence="10 12">Thioredoxin-dependent 5'-adenylylsulfate reductase</fullName>
    </alternativeName>
</protein>
<dbReference type="AlphaFoldDB" id="A0A6A8DDS0"/>
<comment type="similarity">
    <text evidence="1 12">Belongs to the PAPS reductase family. CysH subfamily.</text>
</comment>
<comment type="cofactor">
    <cofactor evidence="12">
        <name>[4Fe-4S] cluster</name>
        <dbReference type="ChEBI" id="CHEBI:49883"/>
    </cofactor>
    <text evidence="12">Binds 1 [4Fe-4S] cluster per subunit.</text>
</comment>
<dbReference type="SUPFAM" id="SSF52402">
    <property type="entry name" value="Adenine nucleotide alpha hydrolases-like"/>
    <property type="match status" value="1"/>
</dbReference>
<feature type="binding site" evidence="12">
    <location>
        <position position="208"/>
    </location>
    <ligand>
        <name>[4Fe-4S] cluster</name>
        <dbReference type="ChEBI" id="CHEBI:49883"/>
    </ligand>
</feature>
<evidence type="ECO:0000256" key="11">
    <source>
        <dbReference type="ARBA" id="ARBA00032041"/>
    </source>
</evidence>
<accession>A0A6A8DDS0</accession>
<evidence type="ECO:0000313" key="15">
    <source>
        <dbReference type="Proteomes" id="UP000799092"/>
    </source>
</evidence>
<dbReference type="HAMAP" id="MF_00063">
    <property type="entry name" value="CysH"/>
    <property type="match status" value="1"/>
</dbReference>
<dbReference type="Pfam" id="PF01507">
    <property type="entry name" value="PAPS_reduct"/>
    <property type="match status" value="1"/>
</dbReference>
<evidence type="ECO:0000256" key="2">
    <source>
        <dbReference type="ARBA" id="ARBA00022490"/>
    </source>
</evidence>
<evidence type="ECO:0000256" key="1">
    <source>
        <dbReference type="ARBA" id="ARBA00009732"/>
    </source>
</evidence>
<feature type="domain" description="Phosphoadenosine phosphosulphate reductase" evidence="13">
    <location>
        <begin position="40"/>
        <end position="210"/>
    </location>
</feature>
<feature type="binding site" evidence="12">
    <location>
        <position position="123"/>
    </location>
    <ligand>
        <name>[4Fe-4S] cluster</name>
        <dbReference type="ChEBI" id="CHEBI:49883"/>
    </ligand>
</feature>
<dbReference type="PANTHER" id="PTHR46509">
    <property type="entry name" value="PHOSPHOADENOSINE PHOSPHOSULFATE REDUCTASE"/>
    <property type="match status" value="1"/>
</dbReference>
<comment type="subcellular location">
    <subcellularLocation>
        <location evidence="12">Cytoplasm</location>
    </subcellularLocation>
</comment>
<dbReference type="PANTHER" id="PTHR46509:SF1">
    <property type="entry name" value="PHOSPHOADENOSINE PHOSPHOSULFATE REDUCTASE"/>
    <property type="match status" value="1"/>
</dbReference>
<keyword evidence="5 12" id="KW-0411">Iron-sulfur</keyword>
<name>A0A6A8DDS0_9BACI</name>
<dbReference type="GO" id="GO:0070814">
    <property type="term" value="P:hydrogen sulfide biosynthetic process"/>
    <property type="evidence" value="ECO:0007669"/>
    <property type="project" value="UniProtKB-UniRule"/>
</dbReference>
<dbReference type="RefSeq" id="WP_153737474.1">
    <property type="nucleotide sequence ID" value="NZ_WJNG01000012.1"/>
</dbReference>
<dbReference type="EMBL" id="WJNG01000012">
    <property type="protein sequence ID" value="MRH43845.1"/>
    <property type="molecule type" value="Genomic_DNA"/>
</dbReference>
<feature type="binding site" evidence="12">
    <location>
        <position position="122"/>
    </location>
    <ligand>
        <name>[4Fe-4S] cluster</name>
        <dbReference type="ChEBI" id="CHEBI:49883"/>
    </ligand>
</feature>
<evidence type="ECO:0000259" key="13">
    <source>
        <dbReference type="Pfam" id="PF01507"/>
    </source>
</evidence>
<comment type="pathway">
    <text evidence="7 12">Sulfur metabolism; hydrogen sulfide biosynthesis; sulfite from sulfate.</text>
</comment>
<organism evidence="14 15">
    <name type="scientific">Aquibacillus halophilus</name>
    <dbReference type="NCBI Taxonomy" id="930132"/>
    <lineage>
        <taxon>Bacteria</taxon>
        <taxon>Bacillati</taxon>
        <taxon>Bacillota</taxon>
        <taxon>Bacilli</taxon>
        <taxon>Bacillales</taxon>
        <taxon>Bacillaceae</taxon>
        <taxon>Aquibacillus</taxon>
    </lineage>
</organism>
<keyword evidence="4 12" id="KW-0408">Iron</keyword>
<evidence type="ECO:0000256" key="5">
    <source>
        <dbReference type="ARBA" id="ARBA00023014"/>
    </source>
</evidence>
<dbReference type="GO" id="GO:0004604">
    <property type="term" value="F:phosphoadenylyl-sulfate reductase (thioredoxin) activity"/>
    <property type="evidence" value="ECO:0007669"/>
    <property type="project" value="UniProtKB-UniRule"/>
</dbReference>
<dbReference type="NCBIfam" id="TIGR00434">
    <property type="entry name" value="cysH"/>
    <property type="match status" value="1"/>
</dbReference>